<dbReference type="EMBL" id="JAHWYN010000014">
    <property type="protein sequence ID" value="MBW4361793.1"/>
    <property type="molecule type" value="Genomic_DNA"/>
</dbReference>
<protein>
    <submittedName>
        <fullName evidence="2">NADH-quinone oxidoreductase subunit C</fullName>
    </submittedName>
</protein>
<reference evidence="2 3" key="1">
    <citation type="submission" date="2021-07" db="EMBL/GenBank/DDBJ databases">
        <title>Flavobacterium sp. nov. isolated from sediment on the Taihu Lake.</title>
        <authorList>
            <person name="Qu J.-H."/>
        </authorList>
    </citation>
    <scope>NUCLEOTIDE SEQUENCE [LARGE SCALE GENOMIC DNA]</scope>
    <source>
        <strain evidence="2 3">NAS39</strain>
    </source>
</reference>
<evidence type="ECO:0000313" key="3">
    <source>
        <dbReference type="Proteomes" id="UP000812031"/>
    </source>
</evidence>
<keyword evidence="3" id="KW-1185">Reference proteome</keyword>
<feature type="domain" description="NADH:ubiquinone oxidoreductase 30kDa subunit" evidence="1">
    <location>
        <begin position="34"/>
        <end position="149"/>
    </location>
</feature>
<dbReference type="RefSeq" id="WP_219318286.1">
    <property type="nucleotide sequence ID" value="NZ_JAHWYN010000014.1"/>
</dbReference>
<dbReference type="PANTHER" id="PTHR10884:SF14">
    <property type="entry name" value="NADH DEHYDROGENASE [UBIQUINONE] IRON-SULFUR PROTEIN 3, MITOCHONDRIAL"/>
    <property type="match status" value="1"/>
</dbReference>
<evidence type="ECO:0000313" key="2">
    <source>
        <dbReference type="EMBL" id="MBW4361793.1"/>
    </source>
</evidence>
<sequence>MTNEALQSLINSWNPDPITNGLEFTEEKSQFLNITVQPERLHQLMVQLKSNSETNFDYLFCLSGVDWEKEMGVVYHLESTSHRHIIVVKVKTEDRENPTFDTVSDIWPTAEFHEREVFDFFGIKFNNHPNLKRLFLTEEWDGFPLRKDYVDEINMIIK</sequence>
<dbReference type="NCBIfam" id="TIGR01961">
    <property type="entry name" value="NuoC_fam"/>
    <property type="match status" value="1"/>
</dbReference>
<gene>
    <name evidence="2" type="ORF">KZH69_14965</name>
</gene>
<name>A0ABS6XYN5_9FLAO</name>
<dbReference type="InterPro" id="IPR010218">
    <property type="entry name" value="NADH_DH_suC"/>
</dbReference>
<dbReference type="PANTHER" id="PTHR10884">
    <property type="entry name" value="NADH DEHYDROGENASE UBIQUINONE IRON-SULFUR PROTEIN 3"/>
    <property type="match status" value="1"/>
</dbReference>
<organism evidence="2 3">
    <name type="scientific">Flavobacterium taihuense</name>
    <dbReference type="NCBI Taxonomy" id="2857508"/>
    <lineage>
        <taxon>Bacteria</taxon>
        <taxon>Pseudomonadati</taxon>
        <taxon>Bacteroidota</taxon>
        <taxon>Flavobacteriia</taxon>
        <taxon>Flavobacteriales</taxon>
        <taxon>Flavobacteriaceae</taxon>
        <taxon>Flavobacterium</taxon>
    </lineage>
</organism>
<dbReference type="Proteomes" id="UP000812031">
    <property type="component" value="Unassembled WGS sequence"/>
</dbReference>
<comment type="caution">
    <text evidence="2">The sequence shown here is derived from an EMBL/GenBank/DDBJ whole genome shotgun (WGS) entry which is preliminary data.</text>
</comment>
<proteinExistence type="predicted"/>
<accession>A0ABS6XYN5</accession>
<evidence type="ECO:0000259" key="1">
    <source>
        <dbReference type="Pfam" id="PF00329"/>
    </source>
</evidence>
<dbReference type="InterPro" id="IPR001268">
    <property type="entry name" value="NADH_UbQ_OxRdtase_30kDa_su"/>
</dbReference>
<dbReference type="Pfam" id="PF00329">
    <property type="entry name" value="Complex1_30kDa"/>
    <property type="match status" value="1"/>
</dbReference>